<accession>A0A1N7EIT5</accession>
<dbReference type="STRING" id="354630.SAMN05421821_11490"/>
<dbReference type="Proteomes" id="UP000548326">
    <property type="component" value="Unassembled WGS sequence"/>
</dbReference>
<dbReference type="RefSeq" id="WP_076376570.1">
    <property type="nucleotide sequence ID" value="NZ_FTMG01000014.1"/>
</dbReference>
<dbReference type="Gene3D" id="1.25.40.390">
    <property type="match status" value="1"/>
</dbReference>
<dbReference type="SUPFAM" id="SSF48452">
    <property type="entry name" value="TPR-like"/>
    <property type="match status" value="1"/>
</dbReference>
<dbReference type="AlphaFoldDB" id="A0A1N7EIT5"/>
<evidence type="ECO:0000313" key="3">
    <source>
        <dbReference type="Proteomes" id="UP000541583"/>
    </source>
</evidence>
<evidence type="ECO:0000313" key="4">
    <source>
        <dbReference type="Proteomes" id="UP000548326"/>
    </source>
</evidence>
<name>A0A1N7EIT5_9SPHI</name>
<dbReference type="PROSITE" id="PS51257">
    <property type="entry name" value="PROKAR_LIPOPROTEIN"/>
    <property type="match status" value="1"/>
</dbReference>
<dbReference type="OrthoDB" id="9766256at2"/>
<dbReference type="EMBL" id="JACHCB010000014">
    <property type="protein sequence ID" value="MBB6111807.1"/>
    <property type="molecule type" value="Genomic_DNA"/>
</dbReference>
<protein>
    <submittedName>
        <fullName evidence="2">Uncharacterized protein</fullName>
    </submittedName>
</protein>
<comment type="caution">
    <text evidence="2">The sequence shown here is derived from an EMBL/GenBank/DDBJ whole genome shotgun (WGS) entry which is preliminary data.</text>
</comment>
<dbReference type="InterPro" id="IPR011990">
    <property type="entry name" value="TPR-like_helical_dom_sf"/>
</dbReference>
<keyword evidence="3" id="KW-1185">Reference proteome</keyword>
<dbReference type="Proteomes" id="UP000541583">
    <property type="component" value="Unassembled WGS sequence"/>
</dbReference>
<evidence type="ECO:0000313" key="1">
    <source>
        <dbReference type="EMBL" id="MBB6111807.1"/>
    </source>
</evidence>
<evidence type="ECO:0000313" key="2">
    <source>
        <dbReference type="EMBL" id="MBB6129273.1"/>
    </source>
</evidence>
<dbReference type="Pfam" id="PF12771">
    <property type="entry name" value="SusD-like_2"/>
    <property type="match status" value="1"/>
</dbReference>
<dbReference type="InterPro" id="IPR041662">
    <property type="entry name" value="SusD-like_2"/>
</dbReference>
<sequence>MKKYIWALLPLVMLGACKKDFENLNTNPKLFPTVPAPTLITQAERQLSNALTSANVNNNVFRLVEQQWQETTYNDESLYNFDTRNINRQMWGSLFRDVLNNLKLAKDIIPGDPTVVGDVVKKNDIAIADILQVYSFYYLVTTFGDVPYSQAFDSKNNFPKYDDAATIYKDLLKRLDADVAALSGTASLGSADIIYGGDIAKWKKFANSFKLKMGMTIADYDAALAQTTVKAAFDAGVFTDNADNATLVYQAATPNTNPIWVDLVQSGRNDFVANATLVNQLNNSNGILDPRAAVFFTLYKAKPTDAGIYLGADPGVKANYESFSHVGPTLTTTTAPGLLLDNAEVQFYLAEAAAKGFISGRVAAAYYNTGVQQSFAYWKAGDSSPYLALNPYSLNNLAIQKWIANYNRGWDAWIETRRLDFPVLHKPATGAFSDFPVRFKYPVDEANVNPANYKAASAAIGGDVVTTRLFFDKNAMPK</sequence>
<organism evidence="2 4">
    <name type="scientific">Mucilaginibacter lappiensis</name>
    <dbReference type="NCBI Taxonomy" id="354630"/>
    <lineage>
        <taxon>Bacteria</taxon>
        <taxon>Pseudomonadati</taxon>
        <taxon>Bacteroidota</taxon>
        <taxon>Sphingobacteriia</taxon>
        <taxon>Sphingobacteriales</taxon>
        <taxon>Sphingobacteriaceae</taxon>
        <taxon>Mucilaginibacter</taxon>
    </lineage>
</organism>
<dbReference type="EMBL" id="JACHCA010000009">
    <property type="protein sequence ID" value="MBB6129273.1"/>
    <property type="molecule type" value="Genomic_DNA"/>
</dbReference>
<reference evidence="3 4" key="1">
    <citation type="submission" date="2020-08" db="EMBL/GenBank/DDBJ databases">
        <title>Genomic Encyclopedia of Type Strains, Phase IV (KMG-V): Genome sequencing to study the core and pangenomes of soil and plant-associated prokaryotes.</title>
        <authorList>
            <person name="Whitman W."/>
        </authorList>
    </citation>
    <scope>NUCLEOTIDE SEQUENCE [LARGE SCALE GENOMIC DNA]</scope>
    <source>
        <strain evidence="1 3">ANJLi2</strain>
        <strain evidence="2 4">MP601</strain>
    </source>
</reference>
<gene>
    <name evidence="2" type="ORF">HDF22_003399</name>
    <name evidence="1" type="ORF">HDF23_004579</name>
</gene>
<proteinExistence type="predicted"/>